<dbReference type="Gene3D" id="2.30.170.40">
    <property type="entry name" value="Ribosomal protein L28/L24"/>
    <property type="match status" value="1"/>
</dbReference>
<evidence type="ECO:0000313" key="8">
    <source>
        <dbReference type="Proteomes" id="UP000198852"/>
    </source>
</evidence>
<dbReference type="FunFam" id="2.30.170.40:FF:000001">
    <property type="entry name" value="50S ribosomal protein L28"/>
    <property type="match status" value="1"/>
</dbReference>
<evidence type="ECO:0000256" key="2">
    <source>
        <dbReference type="ARBA" id="ARBA00022980"/>
    </source>
</evidence>
<dbReference type="OrthoDB" id="9805609at2"/>
<gene>
    <name evidence="5" type="primary">rpmB</name>
    <name evidence="7" type="ORF">SAMN05660874_01808</name>
</gene>
<evidence type="ECO:0000256" key="1">
    <source>
        <dbReference type="ARBA" id="ARBA00008760"/>
    </source>
</evidence>
<organism evidence="7 8">
    <name type="scientific">Saccharopolyspora flava</name>
    <dbReference type="NCBI Taxonomy" id="95161"/>
    <lineage>
        <taxon>Bacteria</taxon>
        <taxon>Bacillati</taxon>
        <taxon>Actinomycetota</taxon>
        <taxon>Actinomycetes</taxon>
        <taxon>Pseudonocardiales</taxon>
        <taxon>Pseudonocardiaceae</taxon>
        <taxon>Saccharopolyspora</taxon>
    </lineage>
</organism>
<dbReference type="GO" id="GO:0005840">
    <property type="term" value="C:ribosome"/>
    <property type="evidence" value="ECO:0007669"/>
    <property type="project" value="UniProtKB-KW"/>
</dbReference>
<proteinExistence type="inferred from homology"/>
<comment type="similarity">
    <text evidence="1 5">Belongs to the bacterial ribosomal protein bL28 family.</text>
</comment>
<dbReference type="InterPro" id="IPR034704">
    <property type="entry name" value="Ribosomal_bL28/bL31-like_sf"/>
</dbReference>
<dbReference type="SUPFAM" id="SSF143800">
    <property type="entry name" value="L28p-like"/>
    <property type="match status" value="1"/>
</dbReference>
<dbReference type="PANTHER" id="PTHR13528:SF2">
    <property type="entry name" value="LARGE RIBOSOMAL SUBUNIT PROTEIN BL28M"/>
    <property type="match status" value="1"/>
</dbReference>
<dbReference type="STRING" id="95161.SAMN05660874_01808"/>
<dbReference type="Proteomes" id="UP000198852">
    <property type="component" value="Unassembled WGS sequence"/>
</dbReference>
<feature type="region of interest" description="Disordered" evidence="6">
    <location>
        <begin position="1"/>
        <end position="26"/>
    </location>
</feature>
<dbReference type="HAMAP" id="MF_00373">
    <property type="entry name" value="Ribosomal_bL28"/>
    <property type="match status" value="1"/>
</dbReference>
<name>A0A1I6QT54_9PSEU</name>
<dbReference type="EMBL" id="FOZX01000002">
    <property type="protein sequence ID" value="SFS55458.1"/>
    <property type="molecule type" value="Genomic_DNA"/>
</dbReference>
<dbReference type="RefSeq" id="WP_093415265.1">
    <property type="nucleotide sequence ID" value="NZ_FOZX01000002.1"/>
</dbReference>
<keyword evidence="8" id="KW-1185">Reference proteome</keyword>
<keyword evidence="3 5" id="KW-0687">Ribonucleoprotein</keyword>
<dbReference type="Pfam" id="PF00830">
    <property type="entry name" value="Ribosomal_L28"/>
    <property type="match status" value="1"/>
</dbReference>
<dbReference type="InterPro" id="IPR037147">
    <property type="entry name" value="Ribosomal_bL28_sf"/>
</dbReference>
<keyword evidence="2 5" id="KW-0689">Ribosomal protein</keyword>
<accession>A0A1I6QT54</accession>
<dbReference type="InterPro" id="IPR001383">
    <property type="entry name" value="Ribosomal_bL28_bact-type"/>
</dbReference>
<protein>
    <recommendedName>
        <fullName evidence="4 5">Large ribosomal subunit protein bL28</fullName>
    </recommendedName>
</protein>
<evidence type="ECO:0000256" key="4">
    <source>
        <dbReference type="ARBA" id="ARBA00035174"/>
    </source>
</evidence>
<evidence type="ECO:0000256" key="3">
    <source>
        <dbReference type="ARBA" id="ARBA00023274"/>
    </source>
</evidence>
<dbReference type="AlphaFoldDB" id="A0A1I6QT54"/>
<dbReference type="NCBIfam" id="TIGR00009">
    <property type="entry name" value="L28"/>
    <property type="match status" value="1"/>
</dbReference>
<sequence>MSVRCQVTGKKPGYGNQVSHSHHKTRRRWLPNMQTKRYWLPSENRWIRLRVSTKGMKTIEKRGIDAVVADMRTRGERF</sequence>
<evidence type="ECO:0000313" key="7">
    <source>
        <dbReference type="EMBL" id="SFS55458.1"/>
    </source>
</evidence>
<reference evidence="8" key="1">
    <citation type="submission" date="2016-10" db="EMBL/GenBank/DDBJ databases">
        <authorList>
            <person name="Varghese N."/>
            <person name="Submissions S."/>
        </authorList>
    </citation>
    <scope>NUCLEOTIDE SEQUENCE [LARGE SCALE GENOMIC DNA]</scope>
    <source>
        <strain evidence="8">DSM 44771</strain>
    </source>
</reference>
<dbReference type="PANTHER" id="PTHR13528">
    <property type="entry name" value="39S RIBOSOMAL PROTEIN L28, MITOCHONDRIAL"/>
    <property type="match status" value="1"/>
</dbReference>
<dbReference type="InterPro" id="IPR026569">
    <property type="entry name" value="Ribosomal_bL28"/>
</dbReference>
<dbReference type="GO" id="GO:0003735">
    <property type="term" value="F:structural constituent of ribosome"/>
    <property type="evidence" value="ECO:0007669"/>
    <property type="project" value="InterPro"/>
</dbReference>
<evidence type="ECO:0000256" key="6">
    <source>
        <dbReference type="SAM" id="MobiDB-lite"/>
    </source>
</evidence>
<evidence type="ECO:0000256" key="5">
    <source>
        <dbReference type="HAMAP-Rule" id="MF_00373"/>
    </source>
</evidence>
<dbReference type="GO" id="GO:0006412">
    <property type="term" value="P:translation"/>
    <property type="evidence" value="ECO:0007669"/>
    <property type="project" value="UniProtKB-UniRule"/>
</dbReference>
<dbReference type="GO" id="GO:1990904">
    <property type="term" value="C:ribonucleoprotein complex"/>
    <property type="evidence" value="ECO:0007669"/>
    <property type="project" value="UniProtKB-KW"/>
</dbReference>